<feature type="disulfide bond" evidence="2">
    <location>
        <begin position="64"/>
        <end position="70"/>
    </location>
</feature>
<dbReference type="SMART" id="SM00205">
    <property type="entry name" value="THN"/>
    <property type="match status" value="1"/>
</dbReference>
<evidence type="ECO:0000313" key="3">
    <source>
        <dbReference type="EMBL" id="KAK4597724.1"/>
    </source>
</evidence>
<name>A0AAN7FVS1_QUERU</name>
<dbReference type="Gene3D" id="2.60.110.10">
    <property type="entry name" value="Thaumatin"/>
    <property type="match status" value="1"/>
</dbReference>
<keyword evidence="2" id="KW-1015">Disulfide bond</keyword>
<evidence type="ECO:0000313" key="4">
    <source>
        <dbReference type="Proteomes" id="UP001324115"/>
    </source>
</evidence>
<dbReference type="Pfam" id="PF00314">
    <property type="entry name" value="Thaumatin"/>
    <property type="match status" value="1"/>
</dbReference>
<dbReference type="PIRSF" id="PIRSF002703">
    <property type="entry name" value="Thaumatin"/>
    <property type="match status" value="1"/>
</dbReference>
<dbReference type="InterPro" id="IPR017949">
    <property type="entry name" value="Thaumatin_CS"/>
</dbReference>
<dbReference type="PANTHER" id="PTHR31048">
    <property type="entry name" value="OS03G0233200 PROTEIN"/>
    <property type="match status" value="1"/>
</dbReference>
<dbReference type="PROSITE" id="PS00316">
    <property type="entry name" value="THAUMATIN_1"/>
    <property type="match status" value="1"/>
</dbReference>
<dbReference type="Proteomes" id="UP001324115">
    <property type="component" value="Unassembled WGS sequence"/>
</dbReference>
<gene>
    <name evidence="3" type="ORF">RGQ29_015301</name>
</gene>
<dbReference type="PROSITE" id="PS51367">
    <property type="entry name" value="THAUMATIN_2"/>
    <property type="match status" value="1"/>
</dbReference>
<evidence type="ECO:0000256" key="1">
    <source>
        <dbReference type="ARBA" id="ARBA00010607"/>
    </source>
</evidence>
<dbReference type="PRINTS" id="PR00347">
    <property type="entry name" value="THAUMATIN"/>
</dbReference>
<proteinExistence type="inferred from homology"/>
<dbReference type="SUPFAM" id="SSF49870">
    <property type="entry name" value="Osmotin, thaumatin-like protein"/>
    <property type="match status" value="1"/>
</dbReference>
<protein>
    <submittedName>
        <fullName evidence="3">Uncharacterized protein</fullName>
    </submittedName>
</protein>
<dbReference type="InterPro" id="IPR037176">
    <property type="entry name" value="Osmotin/thaumatin-like_sf"/>
</dbReference>
<sequence length="115" mass="12744">MGHIWLRLLATAGHLTPKDGGFHLYSGEELVFEVPERWSERVWGRQGCCFDEEIGKGSCQTGDCAGLLHCQCIGAVPPATVDEMTFGTSKSNLHYYDVSLVDGFNLPVSMVSHRW</sequence>
<feature type="disulfide bond" evidence="2">
    <location>
        <begin position="48"/>
        <end position="59"/>
    </location>
</feature>
<comment type="similarity">
    <text evidence="1">Belongs to the thaumatin family.</text>
</comment>
<organism evidence="3 4">
    <name type="scientific">Quercus rubra</name>
    <name type="common">Northern red oak</name>
    <name type="synonym">Quercus borealis</name>
    <dbReference type="NCBI Taxonomy" id="3512"/>
    <lineage>
        <taxon>Eukaryota</taxon>
        <taxon>Viridiplantae</taxon>
        <taxon>Streptophyta</taxon>
        <taxon>Embryophyta</taxon>
        <taxon>Tracheophyta</taxon>
        <taxon>Spermatophyta</taxon>
        <taxon>Magnoliopsida</taxon>
        <taxon>eudicotyledons</taxon>
        <taxon>Gunneridae</taxon>
        <taxon>Pentapetalae</taxon>
        <taxon>rosids</taxon>
        <taxon>fabids</taxon>
        <taxon>Fagales</taxon>
        <taxon>Fagaceae</taxon>
        <taxon>Quercus</taxon>
    </lineage>
</organism>
<dbReference type="InterPro" id="IPR001938">
    <property type="entry name" value="Thaumatin"/>
</dbReference>
<dbReference type="EMBL" id="JAXUIC010000003">
    <property type="protein sequence ID" value="KAK4597724.1"/>
    <property type="molecule type" value="Genomic_DNA"/>
</dbReference>
<evidence type="ECO:0000256" key="2">
    <source>
        <dbReference type="PIRSR" id="PIRSR002703-1"/>
    </source>
</evidence>
<comment type="caution">
    <text evidence="3">The sequence shown here is derived from an EMBL/GenBank/DDBJ whole genome shotgun (WGS) entry which is preliminary data.</text>
</comment>
<reference evidence="3 4" key="1">
    <citation type="journal article" date="2023" name="G3 (Bethesda)">
        <title>A haplotype-resolved chromosome-scale genome for Quercus rubra L. provides insights into the genetics of adaptive traits for red oak species.</title>
        <authorList>
            <person name="Kapoor B."/>
            <person name="Jenkins J."/>
            <person name="Schmutz J."/>
            <person name="Zhebentyayeva T."/>
            <person name="Kuelheim C."/>
            <person name="Coggeshall M."/>
            <person name="Heim C."/>
            <person name="Lasky J.R."/>
            <person name="Leites L."/>
            <person name="Islam-Faridi N."/>
            <person name="Romero-Severson J."/>
            <person name="DeLeo V.L."/>
            <person name="Lucas S.M."/>
            <person name="Lazic D."/>
            <person name="Gailing O."/>
            <person name="Carlson J."/>
            <person name="Staton M."/>
        </authorList>
    </citation>
    <scope>NUCLEOTIDE SEQUENCE [LARGE SCALE GENOMIC DNA]</scope>
    <source>
        <strain evidence="3">Pseudo-F2</strain>
    </source>
</reference>
<accession>A0AAN7FVS1</accession>
<dbReference type="AlphaFoldDB" id="A0AAN7FVS1"/>
<keyword evidence="4" id="KW-1185">Reference proteome</keyword>